<protein>
    <submittedName>
        <fullName evidence="2">Uncharacterized protein</fullName>
    </submittedName>
</protein>
<comment type="caution">
    <text evidence="2">The sequence shown here is derived from an EMBL/GenBank/DDBJ whole genome shotgun (WGS) entry which is preliminary data.</text>
</comment>
<keyword evidence="3" id="KW-1185">Reference proteome</keyword>
<accession>A0ABV5FWA1</accession>
<evidence type="ECO:0000313" key="3">
    <source>
        <dbReference type="Proteomes" id="UP001589575"/>
    </source>
</evidence>
<gene>
    <name evidence="2" type="ORF">ACFFX0_06970</name>
</gene>
<reference evidence="2 3" key="1">
    <citation type="submission" date="2024-09" db="EMBL/GenBank/DDBJ databases">
        <authorList>
            <person name="Sun Q."/>
            <person name="Mori K."/>
        </authorList>
    </citation>
    <scope>NUCLEOTIDE SEQUENCE [LARGE SCALE GENOMIC DNA]</scope>
    <source>
        <strain evidence="2 3">CCM 7609</strain>
    </source>
</reference>
<organism evidence="2 3">
    <name type="scientific">Citricoccus parietis</name>
    <dbReference type="NCBI Taxonomy" id="592307"/>
    <lineage>
        <taxon>Bacteria</taxon>
        <taxon>Bacillati</taxon>
        <taxon>Actinomycetota</taxon>
        <taxon>Actinomycetes</taxon>
        <taxon>Micrococcales</taxon>
        <taxon>Micrococcaceae</taxon>
        <taxon>Citricoccus</taxon>
    </lineage>
</organism>
<name>A0ABV5FWA1_9MICC</name>
<sequence length="60" mass="6622">MQRRGPAPSRAEASRPAPPFRHRLQAGTDQIGPTSGRVHVALSARRADGQHEGERQPCRR</sequence>
<feature type="compositionally biased region" description="Low complexity" evidence="1">
    <location>
        <begin position="1"/>
        <end position="15"/>
    </location>
</feature>
<feature type="region of interest" description="Disordered" evidence="1">
    <location>
        <begin position="1"/>
        <end position="37"/>
    </location>
</feature>
<dbReference type="Proteomes" id="UP001589575">
    <property type="component" value="Unassembled WGS sequence"/>
</dbReference>
<dbReference type="EMBL" id="JBHMFI010000001">
    <property type="protein sequence ID" value="MFB9070947.1"/>
    <property type="molecule type" value="Genomic_DNA"/>
</dbReference>
<evidence type="ECO:0000256" key="1">
    <source>
        <dbReference type="SAM" id="MobiDB-lite"/>
    </source>
</evidence>
<proteinExistence type="predicted"/>
<evidence type="ECO:0000313" key="2">
    <source>
        <dbReference type="EMBL" id="MFB9070947.1"/>
    </source>
</evidence>